<dbReference type="Proteomes" id="UP000313231">
    <property type="component" value="Unassembled WGS sequence"/>
</dbReference>
<dbReference type="SUPFAM" id="SSF109604">
    <property type="entry name" value="HD-domain/PDEase-like"/>
    <property type="match status" value="1"/>
</dbReference>
<evidence type="ECO:0000313" key="1">
    <source>
        <dbReference type="EMBL" id="TNM36584.1"/>
    </source>
</evidence>
<gene>
    <name evidence="1" type="ORF">FHP29_20880</name>
</gene>
<accession>A0A5C4VL80</accession>
<organism evidence="1 2">
    <name type="scientific">Nocardioides albidus</name>
    <dbReference type="NCBI Taxonomy" id="1517589"/>
    <lineage>
        <taxon>Bacteria</taxon>
        <taxon>Bacillati</taxon>
        <taxon>Actinomycetota</taxon>
        <taxon>Actinomycetes</taxon>
        <taxon>Propionibacteriales</taxon>
        <taxon>Nocardioidaceae</taxon>
        <taxon>Nocardioides</taxon>
    </lineage>
</organism>
<dbReference type="AlphaFoldDB" id="A0A5C4VL80"/>
<dbReference type="PANTHER" id="PTHR21174">
    <property type="match status" value="1"/>
</dbReference>
<protein>
    <recommendedName>
        <fullName evidence="3">Metal-dependent phosphohydrolase</fullName>
    </recommendedName>
</protein>
<sequence>MEDDHPTRPATDLPWPLTGADALREELLAAYAEPSRGHHGTRHLAEVLQRLEELADSGAAYDRTPVLLAAWFHDAVYDGERDAEERSATWAEEALPAHTDAATVAEVARLVRLTEHHRPEPHDVNGCALSDADLSILAAARERYDEYVAAVRSEYAHLDDDVFAAGRAEVLRSLTDTPALFRTEHGRARWEQRARENVARELAAIGR</sequence>
<comment type="caution">
    <text evidence="1">The sequence shown here is derived from an EMBL/GenBank/DDBJ whole genome shotgun (WGS) entry which is preliminary data.</text>
</comment>
<dbReference type="EMBL" id="VDMP01000027">
    <property type="protein sequence ID" value="TNM36584.1"/>
    <property type="molecule type" value="Genomic_DNA"/>
</dbReference>
<dbReference type="OrthoDB" id="9808993at2"/>
<evidence type="ECO:0008006" key="3">
    <source>
        <dbReference type="Google" id="ProtNLM"/>
    </source>
</evidence>
<dbReference type="RefSeq" id="WP_139624768.1">
    <property type="nucleotide sequence ID" value="NZ_VDMP01000027.1"/>
</dbReference>
<proteinExistence type="predicted"/>
<dbReference type="PIRSF" id="PIRSF035170">
    <property type="entry name" value="HD_phosphohydro"/>
    <property type="match status" value="1"/>
</dbReference>
<dbReference type="Gene3D" id="1.10.3210.10">
    <property type="entry name" value="Hypothetical protein af1432"/>
    <property type="match status" value="1"/>
</dbReference>
<dbReference type="PANTHER" id="PTHR21174:SF0">
    <property type="entry name" value="HD PHOSPHOHYDROLASE FAMILY PROTEIN-RELATED"/>
    <property type="match status" value="1"/>
</dbReference>
<evidence type="ECO:0000313" key="2">
    <source>
        <dbReference type="Proteomes" id="UP000313231"/>
    </source>
</evidence>
<keyword evidence="2" id="KW-1185">Reference proteome</keyword>
<dbReference type="InterPro" id="IPR009218">
    <property type="entry name" value="HD_phosphohydro"/>
</dbReference>
<name>A0A5C4VL80_9ACTN</name>
<reference evidence="1 2" key="1">
    <citation type="journal article" date="2016" name="Int. J. Syst. Evol. Microbiol.">
        <title>Nocardioides albidus sp. nov., an actinobacterium isolated from garden soil.</title>
        <authorList>
            <person name="Singh H."/>
            <person name="Du J."/>
            <person name="Trinh H."/>
            <person name="Won K."/>
            <person name="Yang J.E."/>
            <person name="Yin C."/>
            <person name="Kook M."/>
            <person name="Yi T.H."/>
        </authorList>
    </citation>
    <scope>NUCLEOTIDE SEQUENCE [LARGE SCALE GENOMIC DNA]</scope>
    <source>
        <strain evidence="1 2">CCTCC AB 2015297</strain>
    </source>
</reference>